<accession>A0AAE0G1U8</accession>
<feature type="chain" id="PRO_5042104574" evidence="1">
    <location>
        <begin position="26"/>
        <end position="269"/>
    </location>
</feature>
<dbReference type="EMBL" id="LGRX02010823">
    <property type="protein sequence ID" value="KAK3269640.1"/>
    <property type="molecule type" value="Genomic_DNA"/>
</dbReference>
<evidence type="ECO:0000313" key="2">
    <source>
        <dbReference type="EMBL" id="KAK3269640.1"/>
    </source>
</evidence>
<evidence type="ECO:0000313" key="3">
    <source>
        <dbReference type="Proteomes" id="UP001190700"/>
    </source>
</evidence>
<gene>
    <name evidence="2" type="ORF">CYMTET_21930</name>
</gene>
<dbReference type="AlphaFoldDB" id="A0AAE0G1U8"/>
<comment type="caution">
    <text evidence="2">The sequence shown here is derived from an EMBL/GenBank/DDBJ whole genome shotgun (WGS) entry which is preliminary data.</text>
</comment>
<name>A0AAE0G1U8_9CHLO</name>
<reference evidence="2 3" key="1">
    <citation type="journal article" date="2015" name="Genome Biol. Evol.">
        <title>Comparative Genomics of a Bacterivorous Green Alga Reveals Evolutionary Causalities and Consequences of Phago-Mixotrophic Mode of Nutrition.</title>
        <authorList>
            <person name="Burns J.A."/>
            <person name="Paasch A."/>
            <person name="Narechania A."/>
            <person name="Kim E."/>
        </authorList>
    </citation>
    <scope>NUCLEOTIDE SEQUENCE [LARGE SCALE GENOMIC DNA]</scope>
    <source>
        <strain evidence="2 3">PLY_AMNH</strain>
    </source>
</reference>
<dbReference type="Proteomes" id="UP001190700">
    <property type="component" value="Unassembled WGS sequence"/>
</dbReference>
<sequence>MLRTNYHRLLVLCGHLLLYLLWTHSQQVTEQSSTVVSSIERVFVPGDVASYATELGAPSEIISWLEIQVNLVWKDAMCGNGVCESPQEFPAFGPLGCKVDCGTEQDLHEVILILVADFTAHQSEAIDPFSLMEKASWNLCMRDKNSVAQHSKALCWFSEEKRFRRVREEVSLPFSLSISEDWYVRVSGDDYGFVSGLLMNVTGNGLAELETTPSWSACEAQSTAARRQMLNSAVLLQGSLSGGSAERRRRTLAALSAASAPAARSLRRV</sequence>
<protein>
    <submittedName>
        <fullName evidence="2">Uncharacterized protein</fullName>
    </submittedName>
</protein>
<organism evidence="2 3">
    <name type="scientific">Cymbomonas tetramitiformis</name>
    <dbReference type="NCBI Taxonomy" id="36881"/>
    <lineage>
        <taxon>Eukaryota</taxon>
        <taxon>Viridiplantae</taxon>
        <taxon>Chlorophyta</taxon>
        <taxon>Pyramimonadophyceae</taxon>
        <taxon>Pyramimonadales</taxon>
        <taxon>Pyramimonadaceae</taxon>
        <taxon>Cymbomonas</taxon>
    </lineage>
</organism>
<evidence type="ECO:0000256" key="1">
    <source>
        <dbReference type="SAM" id="SignalP"/>
    </source>
</evidence>
<feature type="signal peptide" evidence="1">
    <location>
        <begin position="1"/>
        <end position="25"/>
    </location>
</feature>
<keyword evidence="3" id="KW-1185">Reference proteome</keyword>
<proteinExistence type="predicted"/>
<keyword evidence="1" id="KW-0732">Signal</keyword>